<dbReference type="RefSeq" id="WP_172515276.1">
    <property type="nucleotide sequence ID" value="NZ_AP022869.1"/>
</dbReference>
<reference evidence="3 4" key="1">
    <citation type="submission" date="2020-03" db="EMBL/GenBank/DDBJ databases">
        <title>Complete Genome Sequence of Halomonas meridiana strain Eplume2, isolated from hydrothermal-plume in the north east Pacific Ocean.</title>
        <authorList>
            <person name="Kurihara Y."/>
            <person name="Kawai S."/>
            <person name="Sakai A."/>
            <person name="Galipon J."/>
            <person name="Arakawa K."/>
        </authorList>
    </citation>
    <scope>NUCLEOTIDE SEQUENCE [LARGE SCALE GENOMIC DNA]</scope>
    <source>
        <strain evidence="3 4">Eplume2</strain>
    </source>
</reference>
<evidence type="ECO:0000259" key="1">
    <source>
        <dbReference type="Pfam" id="PF12500"/>
    </source>
</evidence>
<organism evidence="3 4">
    <name type="scientific">Vreelandella aquamarina</name>
    <dbReference type="NCBI Taxonomy" id="77097"/>
    <lineage>
        <taxon>Bacteria</taxon>
        <taxon>Pseudomonadati</taxon>
        <taxon>Pseudomonadota</taxon>
        <taxon>Gammaproteobacteria</taxon>
        <taxon>Oceanospirillales</taxon>
        <taxon>Halomonadaceae</taxon>
        <taxon>Vreelandella</taxon>
    </lineage>
</organism>
<dbReference type="SUPFAM" id="SSF53271">
    <property type="entry name" value="PRTase-like"/>
    <property type="match status" value="1"/>
</dbReference>
<evidence type="ECO:0000259" key="2">
    <source>
        <dbReference type="Pfam" id="PF15609"/>
    </source>
</evidence>
<sequence length="389" mass="42766">MTTQTLIKTIQAGTLAITLTEHGHRLDELLVFASRLNPRRGYLFVSRVLGKHLPVRPSKMNAIHAELAQAIELYGDTAYVVGMAETAVGLGAGVARHLGQLHGSAVFHHTTRFLVEEPWIRIREAHSHADTMHMARLQGESLQAVTSVKDLVLVDDEISTGRTLAQLAHALIEQPELAQVQRLHIVSLVSWLDDEARQSLLSLLPASVDVRFVQLMAGTFTFEANPDYQAVLPGNVDVDFCDVLLKHPQPLPIHHHGLQGVVFSDQPVALPDDMQRHVPVNCEQAHATYVVYGMGEFLDLPFQLALAMEQAGVDVLFQSSTRSPIALGDDVVSKIEHPAPGQPRKTHFLYNSPLDRLPLAFDGIGAPHLSQALEHAHQESAHQAKECFA</sequence>
<dbReference type="Gene3D" id="3.40.50.2020">
    <property type="match status" value="1"/>
</dbReference>
<dbReference type="GO" id="GO:0016757">
    <property type="term" value="F:glycosyltransferase activity"/>
    <property type="evidence" value="ECO:0007669"/>
    <property type="project" value="UniProtKB-KW"/>
</dbReference>
<keyword evidence="3" id="KW-0328">Glycosyltransferase</keyword>
<keyword evidence="4" id="KW-1185">Reference proteome</keyword>
<dbReference type="InterPro" id="IPR000836">
    <property type="entry name" value="PRTase_dom"/>
</dbReference>
<gene>
    <name evidence="3" type="ORF">HMEPL2_28600</name>
</gene>
<dbReference type="InterPro" id="IPR022537">
    <property type="entry name" value="TRSP_dom"/>
</dbReference>
<dbReference type="AlphaFoldDB" id="A0A6F8XF36"/>
<dbReference type="InterPro" id="IPR029057">
    <property type="entry name" value="PRTase-like"/>
</dbReference>
<proteinExistence type="predicted"/>
<feature type="domain" description="TRSP" evidence="1">
    <location>
        <begin position="285"/>
        <end position="353"/>
    </location>
</feature>
<name>A0A6F8XF36_9GAMM</name>
<accession>A0A6F8XF36</accession>
<dbReference type="CDD" id="cd06223">
    <property type="entry name" value="PRTases_typeI"/>
    <property type="match status" value="1"/>
</dbReference>
<protein>
    <submittedName>
        <fullName evidence="3">Phosphoribosyltransferase</fullName>
    </submittedName>
</protein>
<evidence type="ECO:0000313" key="3">
    <source>
        <dbReference type="EMBL" id="BCB72509.1"/>
    </source>
</evidence>
<dbReference type="Pfam" id="PF15609">
    <property type="entry name" value="PRTase_2"/>
    <property type="match status" value="1"/>
</dbReference>
<dbReference type="InterPro" id="IPR041688">
    <property type="entry name" value="PRTase_2"/>
</dbReference>
<keyword evidence="3" id="KW-0808">Transferase</keyword>
<dbReference type="InterPro" id="IPR011214">
    <property type="entry name" value="UCP020967"/>
</dbReference>
<feature type="domain" description="Orotate phosphoribosyltransferase-like" evidence="2">
    <location>
        <begin position="29"/>
        <end position="218"/>
    </location>
</feature>
<evidence type="ECO:0000313" key="4">
    <source>
        <dbReference type="Proteomes" id="UP000501053"/>
    </source>
</evidence>
<dbReference type="EMBL" id="AP022869">
    <property type="protein sequence ID" value="BCB72509.1"/>
    <property type="molecule type" value="Genomic_DNA"/>
</dbReference>
<dbReference type="Pfam" id="PF12500">
    <property type="entry name" value="TRSP"/>
    <property type="match status" value="1"/>
</dbReference>
<dbReference type="Proteomes" id="UP000501053">
    <property type="component" value="Chromosome"/>
</dbReference>
<dbReference type="PIRSF" id="PIRSF020967">
    <property type="entry name" value="UCP020967"/>
    <property type="match status" value="1"/>
</dbReference>